<sequence>MIGSEEVDEAAEVLALAFEGYPWTAWTVARDGHRRRLAGLFRMTVEEVGLPYGDVWALDGDDGRMAAVAVWLRPDRPVPGEVWQRLAVREAELAGDRHAAMEAAEAACAVLRTGEPSFVLATVGVLPSRQGRGAGGAVLRPGLAEADRHGLPATLETSTPENVRLYRRLGFEVTGEVEIDGGGPRVWAMRRPPVEAGP</sequence>
<proteinExistence type="predicted"/>
<dbReference type="PANTHER" id="PTHR42791:SF1">
    <property type="entry name" value="N-ACETYLTRANSFERASE DOMAIN-CONTAINING PROTEIN"/>
    <property type="match status" value="1"/>
</dbReference>
<dbReference type="Pfam" id="PF13508">
    <property type="entry name" value="Acetyltransf_7"/>
    <property type="match status" value="1"/>
</dbReference>
<protein>
    <submittedName>
        <fullName evidence="2">GNAT family N-acetyltransferase</fullName>
    </submittedName>
</protein>
<keyword evidence="3" id="KW-1185">Reference proteome</keyword>
<dbReference type="InterPro" id="IPR000182">
    <property type="entry name" value="GNAT_dom"/>
</dbReference>
<name>A0ABP6NZG4_9ACTN</name>
<reference evidence="3" key="1">
    <citation type="journal article" date="2019" name="Int. J. Syst. Evol. Microbiol.">
        <title>The Global Catalogue of Microorganisms (GCM) 10K type strain sequencing project: providing services to taxonomists for standard genome sequencing and annotation.</title>
        <authorList>
            <consortium name="The Broad Institute Genomics Platform"/>
            <consortium name="The Broad Institute Genome Sequencing Center for Infectious Disease"/>
            <person name="Wu L."/>
            <person name="Ma J."/>
        </authorList>
    </citation>
    <scope>NUCLEOTIDE SEQUENCE [LARGE SCALE GENOMIC DNA]</scope>
    <source>
        <strain evidence="3">JCM 9373</strain>
    </source>
</reference>
<comment type="caution">
    <text evidence="2">The sequence shown here is derived from an EMBL/GenBank/DDBJ whole genome shotgun (WGS) entry which is preliminary data.</text>
</comment>
<accession>A0ABP6NZG4</accession>
<dbReference type="InterPro" id="IPR052523">
    <property type="entry name" value="Trichothecene_AcTrans"/>
</dbReference>
<dbReference type="Gene3D" id="3.40.630.30">
    <property type="match status" value="1"/>
</dbReference>
<evidence type="ECO:0000313" key="3">
    <source>
        <dbReference type="Proteomes" id="UP001500320"/>
    </source>
</evidence>
<dbReference type="PROSITE" id="PS51186">
    <property type="entry name" value="GNAT"/>
    <property type="match status" value="1"/>
</dbReference>
<dbReference type="PANTHER" id="PTHR42791">
    <property type="entry name" value="GNAT FAMILY ACETYLTRANSFERASE"/>
    <property type="match status" value="1"/>
</dbReference>
<dbReference type="InterPro" id="IPR016181">
    <property type="entry name" value="Acyl_CoA_acyltransferase"/>
</dbReference>
<gene>
    <name evidence="2" type="ORF">GCM10010466_62250</name>
</gene>
<dbReference type="RefSeq" id="WP_344865802.1">
    <property type="nucleotide sequence ID" value="NZ_BAAAUT010000076.1"/>
</dbReference>
<evidence type="ECO:0000313" key="2">
    <source>
        <dbReference type="EMBL" id="GAA3162825.1"/>
    </source>
</evidence>
<evidence type="ECO:0000259" key="1">
    <source>
        <dbReference type="PROSITE" id="PS51186"/>
    </source>
</evidence>
<dbReference type="Proteomes" id="UP001500320">
    <property type="component" value="Unassembled WGS sequence"/>
</dbReference>
<dbReference type="SUPFAM" id="SSF55729">
    <property type="entry name" value="Acyl-CoA N-acyltransferases (Nat)"/>
    <property type="match status" value="1"/>
</dbReference>
<feature type="domain" description="N-acetyltransferase" evidence="1">
    <location>
        <begin position="53"/>
        <end position="192"/>
    </location>
</feature>
<organism evidence="2 3">
    <name type="scientific">Planomonospora alba</name>
    <dbReference type="NCBI Taxonomy" id="161354"/>
    <lineage>
        <taxon>Bacteria</taxon>
        <taxon>Bacillati</taxon>
        <taxon>Actinomycetota</taxon>
        <taxon>Actinomycetes</taxon>
        <taxon>Streptosporangiales</taxon>
        <taxon>Streptosporangiaceae</taxon>
        <taxon>Planomonospora</taxon>
    </lineage>
</organism>
<dbReference type="EMBL" id="BAAAUT010000076">
    <property type="protein sequence ID" value="GAA3162825.1"/>
    <property type="molecule type" value="Genomic_DNA"/>
</dbReference>